<sequence>MRDFGFGVLHTAPLRSNSPGSLFSGGAYCPSAAGPAAPLPSATPFGPLSPPPLPVTGFSEASSPLSIPLGCGGADRSAAAAAASSSSPFLAHQQTMQDELLLGLTQQPARPLSGAAATEKLPNHHPGGGTNAGVTHLLPSQDFKPSLHHPSSSSASCCCCRRTSSPQDFSKRQQQQLSSQKRKEFSPPHLPHPPDSKPLPPSLHCPGRFSPPPPPPPGQLLQPAPTVQRQPPPPPQFSLPHPQHLPPQDFAPRQRPADLPPLPQLQPSPPAAPRRRHGGAGSPRKTPAAGEGSAAEPPNAGLAPSTPPVNPAPGSMESPNHPLLNSPSNLLPGGALGAGAFSSLQSPDLPHPGGGGGGGSGGGGPPGGGGGGGAASPPPLPGFGTPWSVQTASPPPQSQPPPPPQQPPPPPPPQQPPQPQPQPPGSSAATPGGGGGGGGGARRALPPPPPDSGYGVFPGLPSSMNPAFFPSFSPVSPHGCAGLSVPASGGGGGGFGGPFSAAAVPPPPAMNLPQQQPPPPAAPQQPQSRRSPVSPQLQQQHQAAAAAFLQQRNSYNHHQPLLKQSPWSNHQSSGWGTGSMSWGAMHGRDHRRTGNMGLPGAMNQISPLKKPFSGNVIAPPKFTRSTPSLTPKSWIEDNVFRTDNNSNTLLPLQVRSSLQLPAWGSDSLQDSWCTAAGTSRIDQDRSRMYDSLNMHSLENSLIDIMRAEHDPLKGRLSYPHPGTDNLLMLNGRSSLFPIDDGLLDDGHNDQVGVLNSPTCYSAHQNGERIERFSRKVFVGGLPPDIDEDEITASFRRFGPLVVDWPHKAESKSYFPPKGYAFLLFQEESSVQALIDACIEEDGKLYLCVSSPTIKDKPVQIRPWNLSDSDFVMDGSQPLDPRKTIFVGGVPRPLRAVELAMIMDRLYGGVCYAGIDTDPELKYPKGAGRVAFSNQQSYIAAISARFVQLQHGDIDKRVEVKPYVLDDQMCDECQGARCGGKFAPFFCANVTCLQYYCEFCWANIHSRAGREFHKPLCVPSKAACSHDDDDLLFSSRLLDISKKSSNLLTVTVTERSTFQVLLEGCLFSRQWSSEDDCLINTSIP</sequence>
<dbReference type="Proteomes" id="UP001057279">
    <property type="component" value="Linkage Group LG04"/>
</dbReference>
<dbReference type="EMBL" id="CM043029">
    <property type="protein sequence ID" value="KAI4585463.1"/>
    <property type="molecule type" value="Genomic_DNA"/>
</dbReference>
<gene>
    <name evidence="1" type="ORF">MJG53_005697</name>
</gene>
<evidence type="ECO:0000313" key="2">
    <source>
        <dbReference type="Proteomes" id="UP001057279"/>
    </source>
</evidence>
<accession>A0ACB9V6V4</accession>
<keyword evidence="2" id="KW-1185">Reference proteome</keyword>
<organism evidence="1 2">
    <name type="scientific">Ovis ammon polii x Ovis aries</name>
    <dbReference type="NCBI Taxonomy" id="2918886"/>
    <lineage>
        <taxon>Eukaryota</taxon>
        <taxon>Metazoa</taxon>
        <taxon>Chordata</taxon>
        <taxon>Craniata</taxon>
        <taxon>Vertebrata</taxon>
        <taxon>Euteleostomi</taxon>
        <taxon>Mammalia</taxon>
        <taxon>Eutheria</taxon>
        <taxon>Laurasiatheria</taxon>
        <taxon>Artiodactyla</taxon>
        <taxon>Ruminantia</taxon>
        <taxon>Pecora</taxon>
        <taxon>Bovidae</taxon>
        <taxon>Caprinae</taxon>
        <taxon>Ovis</taxon>
    </lineage>
</organism>
<proteinExistence type="predicted"/>
<evidence type="ECO:0000313" key="1">
    <source>
        <dbReference type="EMBL" id="KAI4585463.1"/>
    </source>
</evidence>
<reference evidence="1" key="1">
    <citation type="submission" date="2022-03" db="EMBL/GenBank/DDBJ databases">
        <title>Genomic analyses of argali, domestic sheep and their hybrids provide insights into chromosomal evolution, heterosis and genetic basis of agronomic traits.</title>
        <authorList>
            <person name="Li M."/>
        </authorList>
    </citation>
    <scope>NUCLEOTIDE SEQUENCE</scope>
    <source>
        <strain evidence="1">F1 hybrid</strain>
    </source>
</reference>
<comment type="caution">
    <text evidence="1">The sequence shown here is derived from an EMBL/GenBank/DDBJ whole genome shotgun (WGS) entry which is preliminary data.</text>
</comment>
<protein>
    <submittedName>
        <fullName evidence="1">Uncharacterized protein</fullName>
    </submittedName>
</protein>
<name>A0ACB9V6V4_9CETA</name>